<keyword evidence="7 11" id="KW-0460">Magnesium</keyword>
<evidence type="ECO:0000256" key="8">
    <source>
        <dbReference type="ARBA" id="ARBA00022958"/>
    </source>
</evidence>
<dbReference type="CDD" id="cd01174">
    <property type="entry name" value="ribokinase"/>
    <property type="match status" value="1"/>
</dbReference>
<dbReference type="Pfam" id="PF00294">
    <property type="entry name" value="PfkB"/>
    <property type="match status" value="1"/>
</dbReference>
<evidence type="ECO:0000313" key="14">
    <source>
        <dbReference type="EMBL" id="MBB6333551.1"/>
    </source>
</evidence>
<keyword evidence="2 11" id="KW-0808">Transferase</keyword>
<comment type="similarity">
    <text evidence="11">Belongs to the carbohydrate kinase PfkB family. Ribokinase subfamily.</text>
</comment>
<evidence type="ECO:0000256" key="12">
    <source>
        <dbReference type="NCBIfam" id="TIGR02152"/>
    </source>
</evidence>
<dbReference type="SUPFAM" id="SSF53613">
    <property type="entry name" value="Ribokinase-like"/>
    <property type="match status" value="1"/>
</dbReference>
<evidence type="ECO:0000256" key="7">
    <source>
        <dbReference type="ARBA" id="ARBA00022842"/>
    </source>
</evidence>
<dbReference type="PRINTS" id="PR00990">
    <property type="entry name" value="RIBOKINASE"/>
</dbReference>
<evidence type="ECO:0000256" key="9">
    <source>
        <dbReference type="ARBA" id="ARBA00023277"/>
    </source>
</evidence>
<evidence type="ECO:0000256" key="4">
    <source>
        <dbReference type="ARBA" id="ARBA00022741"/>
    </source>
</evidence>
<dbReference type="PANTHER" id="PTHR10584">
    <property type="entry name" value="SUGAR KINASE"/>
    <property type="match status" value="1"/>
</dbReference>
<dbReference type="InterPro" id="IPR029056">
    <property type="entry name" value="Ribokinase-like"/>
</dbReference>
<comment type="catalytic activity">
    <reaction evidence="10">
        <text>2-deoxy-D-ribose + ATP = 2-deoxy-D-ribose 5-phosphate + ADP + H(+)</text>
        <dbReference type="Rhea" id="RHEA:30871"/>
        <dbReference type="ChEBI" id="CHEBI:15378"/>
        <dbReference type="ChEBI" id="CHEBI:30616"/>
        <dbReference type="ChEBI" id="CHEBI:62877"/>
        <dbReference type="ChEBI" id="CHEBI:90761"/>
        <dbReference type="ChEBI" id="CHEBI:456216"/>
        <dbReference type="EC" id="2.7.1.229"/>
    </reaction>
    <physiologicalReaction direction="left-to-right" evidence="10">
        <dbReference type="Rhea" id="RHEA:30872"/>
    </physiologicalReaction>
</comment>
<dbReference type="NCBIfam" id="TIGR02152">
    <property type="entry name" value="D_ribokin_bact"/>
    <property type="match status" value="1"/>
</dbReference>
<feature type="binding site" evidence="11">
    <location>
        <begin position="10"/>
        <end position="12"/>
    </location>
    <ligand>
        <name>substrate</name>
    </ligand>
</feature>
<keyword evidence="5 11" id="KW-0418">Kinase</keyword>
<dbReference type="FunFam" id="3.40.1190.20:FF:000010">
    <property type="entry name" value="Ribokinase"/>
    <property type="match status" value="1"/>
</dbReference>
<evidence type="ECO:0000256" key="3">
    <source>
        <dbReference type="ARBA" id="ARBA00022723"/>
    </source>
</evidence>
<keyword evidence="15" id="KW-1185">Reference proteome</keyword>
<comment type="subcellular location">
    <subcellularLocation>
        <location evidence="11">Cytoplasm</location>
    </subcellularLocation>
</comment>
<keyword evidence="4 11" id="KW-0547">Nucleotide-binding</keyword>
<feature type="binding site" evidence="11">
    <location>
        <position position="246"/>
    </location>
    <ligand>
        <name>K(+)</name>
        <dbReference type="ChEBI" id="CHEBI:29103"/>
    </ligand>
</feature>
<keyword evidence="8 11" id="KW-0630">Potassium</keyword>
<dbReference type="GO" id="GO:0019303">
    <property type="term" value="P:D-ribose catabolic process"/>
    <property type="evidence" value="ECO:0007669"/>
    <property type="project" value="UniProtKB-UniRule"/>
</dbReference>
<accession>A0A923E0A5</accession>
<dbReference type="GO" id="GO:0004747">
    <property type="term" value="F:ribokinase activity"/>
    <property type="evidence" value="ECO:0007669"/>
    <property type="project" value="UniProtKB-UniRule"/>
</dbReference>
<evidence type="ECO:0000256" key="2">
    <source>
        <dbReference type="ARBA" id="ARBA00022679"/>
    </source>
</evidence>
<feature type="binding site" evidence="11">
    <location>
        <begin position="38"/>
        <end position="42"/>
    </location>
    <ligand>
        <name>substrate</name>
    </ligand>
</feature>
<protein>
    <recommendedName>
        <fullName evidence="11 12">Ribokinase</fullName>
        <shortName evidence="11">RK</shortName>
        <ecNumber evidence="11 12">2.7.1.15</ecNumber>
    </recommendedName>
</protein>
<dbReference type="HAMAP" id="MF_01987">
    <property type="entry name" value="Ribokinase"/>
    <property type="match status" value="1"/>
</dbReference>
<evidence type="ECO:0000256" key="11">
    <source>
        <dbReference type="HAMAP-Rule" id="MF_01987"/>
    </source>
</evidence>
<feature type="binding site" evidence="11">
    <location>
        <begin position="219"/>
        <end position="224"/>
    </location>
    <ligand>
        <name>ATP</name>
        <dbReference type="ChEBI" id="CHEBI:30616"/>
    </ligand>
</feature>
<comment type="catalytic activity">
    <reaction evidence="11">
        <text>D-ribose + ATP = D-ribose 5-phosphate + ADP + H(+)</text>
        <dbReference type="Rhea" id="RHEA:13697"/>
        <dbReference type="ChEBI" id="CHEBI:15378"/>
        <dbReference type="ChEBI" id="CHEBI:30616"/>
        <dbReference type="ChEBI" id="CHEBI:47013"/>
        <dbReference type="ChEBI" id="CHEBI:78346"/>
        <dbReference type="ChEBI" id="CHEBI:456216"/>
        <dbReference type="EC" id="2.7.1.15"/>
    </reaction>
</comment>
<keyword evidence="1 11" id="KW-0963">Cytoplasm</keyword>
<comment type="caution">
    <text evidence="14">The sequence shown here is derived from an EMBL/GenBank/DDBJ whole genome shotgun (WGS) entry which is preliminary data.</text>
</comment>
<dbReference type="Gene3D" id="3.40.1190.20">
    <property type="match status" value="1"/>
</dbReference>
<keyword evidence="3 11" id="KW-0479">Metal-binding</keyword>
<feature type="binding site" evidence="11">
    <location>
        <begin position="251"/>
        <end position="252"/>
    </location>
    <ligand>
        <name>ATP</name>
        <dbReference type="ChEBI" id="CHEBI:30616"/>
    </ligand>
</feature>
<feature type="binding site" evidence="11">
    <location>
        <position position="291"/>
    </location>
    <ligand>
        <name>K(+)</name>
        <dbReference type="ChEBI" id="CHEBI:29103"/>
    </ligand>
</feature>
<comment type="activity regulation">
    <text evidence="11">Activated by a monovalent cation that binds near, but not in, the active site. The most likely occupant of the site in vivo is potassium. Ion binding induces a conformational change that may alter substrate affinity.</text>
</comment>
<feature type="active site" description="Proton acceptor" evidence="11">
    <location>
        <position position="252"/>
    </location>
</feature>
<proteinExistence type="inferred from homology"/>
<keyword evidence="9 11" id="KW-0119">Carbohydrate metabolism</keyword>
<feature type="binding site" evidence="11">
    <location>
        <position position="282"/>
    </location>
    <ligand>
        <name>K(+)</name>
        <dbReference type="ChEBI" id="CHEBI:29103"/>
    </ligand>
</feature>
<dbReference type="GO" id="GO:0005524">
    <property type="term" value="F:ATP binding"/>
    <property type="evidence" value="ECO:0007669"/>
    <property type="project" value="UniProtKB-UniRule"/>
</dbReference>
<dbReference type="EMBL" id="JACHMK010000001">
    <property type="protein sequence ID" value="MBB6333551.1"/>
    <property type="molecule type" value="Genomic_DNA"/>
</dbReference>
<feature type="binding site" evidence="11">
    <location>
        <position position="252"/>
    </location>
    <ligand>
        <name>substrate</name>
    </ligand>
</feature>
<name>A0A923E0A5_9ACTO</name>
<keyword evidence="6 11" id="KW-0067">ATP-binding</keyword>
<feature type="binding site" evidence="11">
    <location>
        <position position="285"/>
    </location>
    <ligand>
        <name>K(+)</name>
        <dbReference type="ChEBI" id="CHEBI:29103"/>
    </ligand>
</feature>
<feature type="binding site" evidence="11">
    <location>
        <position position="248"/>
    </location>
    <ligand>
        <name>K(+)</name>
        <dbReference type="ChEBI" id="CHEBI:29103"/>
    </ligand>
</feature>
<comment type="caution">
    <text evidence="11">Lacks conserved residue(s) required for the propagation of feature annotation.</text>
</comment>
<comment type="subunit">
    <text evidence="11">Homodimer.</text>
</comment>
<dbReference type="InterPro" id="IPR002139">
    <property type="entry name" value="Ribo/fructo_kinase"/>
</dbReference>
<dbReference type="GO" id="GO:0005829">
    <property type="term" value="C:cytosol"/>
    <property type="evidence" value="ECO:0007669"/>
    <property type="project" value="TreeGrafter"/>
</dbReference>
<evidence type="ECO:0000256" key="6">
    <source>
        <dbReference type="ARBA" id="ARBA00022840"/>
    </source>
</evidence>
<evidence type="ECO:0000256" key="1">
    <source>
        <dbReference type="ARBA" id="ARBA00022490"/>
    </source>
</evidence>
<dbReference type="EC" id="2.7.1.15" evidence="11 12"/>
<evidence type="ECO:0000256" key="10">
    <source>
        <dbReference type="ARBA" id="ARBA00051363"/>
    </source>
</evidence>
<feature type="binding site" evidence="11">
    <location>
        <position position="138"/>
    </location>
    <ligand>
        <name>substrate</name>
    </ligand>
</feature>
<dbReference type="RefSeq" id="WP_184451262.1">
    <property type="nucleotide sequence ID" value="NZ_JACHMK010000001.1"/>
</dbReference>
<feature type="binding site" evidence="11">
    <location>
        <position position="287"/>
    </location>
    <ligand>
        <name>K(+)</name>
        <dbReference type="ChEBI" id="CHEBI:29103"/>
    </ligand>
</feature>
<dbReference type="InterPro" id="IPR011611">
    <property type="entry name" value="PfkB_dom"/>
</dbReference>
<sequence>MSIAVIGSNNTDLITYITRMPVEGETIEAPDFEIGFGGKGSNQAVAAARLGTEVVMVTCVGDDSFGQAYIENYRANGIDTAYVKQVPGTSGVAPIFVDPESHNRIIIVKGANNGLSPEDVEAAAEAVASTSLIVCQLEIRLETVAAAIGLGERLGVPVLLNPAPASRELDLELAAKCTYVMPNETELELLTGMPTSTDEEVRAAAHRLLESGCPNVIVTLGARGVLWLSAEGDDVRLDQFPARAVDTTGAGDAFIGCFAHCLSEGFEVGEGLRLANAYAARSVTARGTQKSYPGAAEFRAWLLERDAALAESAMKRDW</sequence>
<feature type="binding site" evidence="11">
    <location>
        <position position="276"/>
    </location>
    <ligand>
        <name>ATP</name>
        <dbReference type="ChEBI" id="CHEBI:30616"/>
    </ligand>
</feature>
<comment type="function">
    <text evidence="11">Catalyzes the phosphorylation of ribose at O-5 in a reaction requiring ATP and magnesium. The resulting D-ribose-5-phosphate can then be used either for sythesis of nucleotides, histidine, and tryptophan, or as a component of the pentose phosphate pathway.</text>
</comment>
<gene>
    <name evidence="11" type="primary">rbsK</name>
    <name evidence="14" type="ORF">HD592_000116</name>
</gene>
<organism evidence="14 15">
    <name type="scientific">Schaalia hyovaginalis</name>
    <dbReference type="NCBI Taxonomy" id="29316"/>
    <lineage>
        <taxon>Bacteria</taxon>
        <taxon>Bacillati</taxon>
        <taxon>Actinomycetota</taxon>
        <taxon>Actinomycetes</taxon>
        <taxon>Actinomycetales</taxon>
        <taxon>Actinomycetaceae</taxon>
        <taxon>Schaalia</taxon>
    </lineage>
</organism>
<dbReference type="AlphaFoldDB" id="A0A923E0A5"/>
<dbReference type="PANTHER" id="PTHR10584:SF166">
    <property type="entry name" value="RIBOKINASE"/>
    <property type="match status" value="1"/>
</dbReference>
<feature type="binding site" evidence="11">
    <location>
        <position position="183"/>
    </location>
    <ligand>
        <name>ATP</name>
        <dbReference type="ChEBI" id="CHEBI:30616"/>
    </ligand>
</feature>
<dbReference type="Proteomes" id="UP000617426">
    <property type="component" value="Unassembled WGS sequence"/>
</dbReference>
<evidence type="ECO:0000259" key="13">
    <source>
        <dbReference type="Pfam" id="PF00294"/>
    </source>
</evidence>
<evidence type="ECO:0000256" key="5">
    <source>
        <dbReference type="ARBA" id="ARBA00022777"/>
    </source>
</evidence>
<comment type="pathway">
    <text evidence="11">Carbohydrate metabolism; D-ribose degradation; D-ribose 5-phosphate from beta-D-ribopyranose: step 2/2.</text>
</comment>
<dbReference type="InterPro" id="IPR011877">
    <property type="entry name" value="Ribokinase"/>
</dbReference>
<evidence type="ECO:0000313" key="15">
    <source>
        <dbReference type="Proteomes" id="UP000617426"/>
    </source>
</evidence>
<feature type="domain" description="Carbohydrate kinase PfkB" evidence="13">
    <location>
        <begin position="2"/>
        <end position="293"/>
    </location>
</feature>
<reference evidence="14" key="1">
    <citation type="submission" date="2020-08" db="EMBL/GenBank/DDBJ databases">
        <title>Sequencing the genomes of 1000 actinobacteria strains.</title>
        <authorList>
            <person name="Klenk H.-P."/>
        </authorList>
    </citation>
    <scope>NUCLEOTIDE SEQUENCE</scope>
    <source>
        <strain evidence="14">DSM 10695</strain>
    </source>
</reference>
<comment type="cofactor">
    <cofactor evidence="11">
        <name>Mg(2+)</name>
        <dbReference type="ChEBI" id="CHEBI:18420"/>
    </cofactor>
    <text evidence="11">Requires a divalent cation, most likely magnesium in vivo, as an electrophilic catalyst to aid phosphoryl group transfer. It is the chelate of the metal and the nucleotide that is the actual substrate.</text>
</comment>
<dbReference type="GO" id="GO:0046872">
    <property type="term" value="F:metal ion binding"/>
    <property type="evidence" value="ECO:0007669"/>
    <property type="project" value="UniProtKB-KW"/>
</dbReference>